<gene>
    <name evidence="3" type="ORF">E0485_23395</name>
</gene>
<evidence type="ECO:0000256" key="1">
    <source>
        <dbReference type="SAM" id="MobiDB-lite"/>
    </source>
</evidence>
<dbReference type="Proteomes" id="UP000295418">
    <property type="component" value="Unassembled WGS sequence"/>
</dbReference>
<comment type="caution">
    <text evidence="3">The sequence shown here is derived from an EMBL/GenBank/DDBJ whole genome shotgun (WGS) entry which is preliminary data.</text>
</comment>
<dbReference type="Gene3D" id="2.40.10.220">
    <property type="entry name" value="predicted glycosyltransferase like domains"/>
    <property type="match status" value="1"/>
</dbReference>
<dbReference type="AlphaFoldDB" id="A0A4R4E346"/>
<dbReference type="OrthoDB" id="3493at2"/>
<proteinExistence type="predicted"/>
<dbReference type="InterPro" id="IPR009875">
    <property type="entry name" value="PilZ_domain"/>
</dbReference>
<dbReference type="Pfam" id="PF07238">
    <property type="entry name" value="PilZ"/>
    <property type="match status" value="1"/>
</dbReference>
<organism evidence="3 4">
    <name type="scientific">Paenibacillus albiflavus</name>
    <dbReference type="NCBI Taxonomy" id="2545760"/>
    <lineage>
        <taxon>Bacteria</taxon>
        <taxon>Bacillati</taxon>
        <taxon>Bacillota</taxon>
        <taxon>Bacilli</taxon>
        <taxon>Bacillales</taxon>
        <taxon>Paenibacillaceae</taxon>
        <taxon>Paenibacillus</taxon>
    </lineage>
</organism>
<dbReference type="EMBL" id="SKFG01000045">
    <property type="protein sequence ID" value="TCZ70215.1"/>
    <property type="molecule type" value="Genomic_DNA"/>
</dbReference>
<dbReference type="SUPFAM" id="SSF141371">
    <property type="entry name" value="PilZ domain-like"/>
    <property type="match status" value="1"/>
</dbReference>
<evidence type="ECO:0000313" key="4">
    <source>
        <dbReference type="Proteomes" id="UP000295418"/>
    </source>
</evidence>
<evidence type="ECO:0000313" key="3">
    <source>
        <dbReference type="EMBL" id="TCZ70215.1"/>
    </source>
</evidence>
<name>A0A4R4E346_9BACL</name>
<accession>A0A4R4E346</accession>
<feature type="domain" description="PilZ" evidence="2">
    <location>
        <begin position="30"/>
        <end position="139"/>
    </location>
</feature>
<sequence>MSKNTNNRSEFQSRSLQMSRHYASNQATPNRRAFFRLNLYHMTVEVTVLGDLDDYIPTTTYQATIRDLSGGGISFYTKEPIIHTPDDILTVNFEVMDNIFFEQVSIVRYYQVDHEQYMYACQFSNINPYEQDKLIAVVFRMQASQSKHTLKAAGH</sequence>
<keyword evidence="4" id="KW-1185">Reference proteome</keyword>
<protein>
    <submittedName>
        <fullName evidence="3">PilZ domain-containing protein</fullName>
    </submittedName>
</protein>
<evidence type="ECO:0000259" key="2">
    <source>
        <dbReference type="Pfam" id="PF07238"/>
    </source>
</evidence>
<dbReference type="GO" id="GO:0035438">
    <property type="term" value="F:cyclic-di-GMP binding"/>
    <property type="evidence" value="ECO:0007669"/>
    <property type="project" value="InterPro"/>
</dbReference>
<reference evidence="3 4" key="1">
    <citation type="submission" date="2019-03" db="EMBL/GenBank/DDBJ databases">
        <authorList>
            <person name="Kim M.K.M."/>
        </authorList>
    </citation>
    <scope>NUCLEOTIDE SEQUENCE [LARGE SCALE GENOMIC DNA]</scope>
    <source>
        <strain evidence="3 4">18JY21-1</strain>
    </source>
</reference>
<feature type="region of interest" description="Disordered" evidence="1">
    <location>
        <begin position="1"/>
        <end position="24"/>
    </location>
</feature>